<evidence type="ECO:0000259" key="1">
    <source>
        <dbReference type="Pfam" id="PF06445"/>
    </source>
</evidence>
<dbReference type="Gene3D" id="3.20.80.10">
    <property type="entry name" value="Regulatory factor, effector binding domain"/>
    <property type="match status" value="1"/>
</dbReference>
<dbReference type="Proteomes" id="UP000013777">
    <property type="component" value="Unassembled WGS sequence"/>
</dbReference>
<dbReference type="PIRSF" id="PIRSF031644">
    <property type="entry name" value="UCP031644"/>
    <property type="match status" value="1"/>
</dbReference>
<dbReference type="AlphaFoldDB" id="R2RZN8"/>
<organism evidence="2 3">
    <name type="scientific">Enterococcus asini ATCC 700915</name>
    <dbReference type="NCBI Taxonomy" id="1158606"/>
    <lineage>
        <taxon>Bacteria</taxon>
        <taxon>Bacillati</taxon>
        <taxon>Bacillota</taxon>
        <taxon>Bacilli</taxon>
        <taxon>Lactobacillales</taxon>
        <taxon>Enterococcaceae</taxon>
        <taxon>Enterococcus</taxon>
    </lineage>
</organism>
<dbReference type="RefSeq" id="WP_010754324.1">
    <property type="nucleotide sequence ID" value="NZ_ASVU01000001.1"/>
</dbReference>
<proteinExistence type="predicted"/>
<accession>R2RZN8</accession>
<dbReference type="SUPFAM" id="SSF55136">
    <property type="entry name" value="Probable bacterial effector-binding domain"/>
    <property type="match status" value="1"/>
</dbReference>
<dbReference type="OrthoDB" id="4772335at2"/>
<dbReference type="InterPro" id="IPR029442">
    <property type="entry name" value="GyrI-like"/>
</dbReference>
<dbReference type="PATRIC" id="fig|1158606.3.peg.1642"/>
<evidence type="ECO:0000313" key="2">
    <source>
        <dbReference type="EMBL" id="EOH86001.1"/>
    </source>
</evidence>
<dbReference type="InterPro" id="IPR011256">
    <property type="entry name" value="Reg_factor_effector_dom_sf"/>
</dbReference>
<dbReference type="Pfam" id="PF06445">
    <property type="entry name" value="GyrI-like"/>
    <property type="match status" value="1"/>
</dbReference>
<sequence length="207" mass="24091">MKYEWRKHDPYKAKTKPEYVEVSTQQYLMIAGAGDPNEPDFSEHVGALYSLAYPLKMNFKKFAQTIDWQAQYPYEDYTVFPLEGLWSTTNPEDLTDKASFTYQIMLRQPDFITQEWFAAAIAQAKAKKPHPYLDEVRLVEITDGPAVQILHKGPFDTEPASFAKLDQLCQDLGLTRRGYHHREIYLTDVRKTAPEKAKTILRYFVEK</sequence>
<dbReference type="GeneID" id="78365078"/>
<reference evidence="2 3" key="1">
    <citation type="submission" date="2013-02" db="EMBL/GenBank/DDBJ databases">
        <title>The Genome Sequence of Enterococcus asini ATCC_700915.</title>
        <authorList>
            <consortium name="The Broad Institute Genome Sequencing Platform"/>
            <consortium name="The Broad Institute Genome Sequencing Center for Infectious Disease"/>
            <person name="Earl A.M."/>
            <person name="Gilmore M.S."/>
            <person name="Lebreton F."/>
            <person name="Walker B."/>
            <person name="Young S.K."/>
            <person name="Zeng Q."/>
            <person name="Gargeya S."/>
            <person name="Fitzgerald M."/>
            <person name="Haas B."/>
            <person name="Abouelleil A."/>
            <person name="Alvarado L."/>
            <person name="Arachchi H.M."/>
            <person name="Berlin A.M."/>
            <person name="Chapman S.B."/>
            <person name="Dewar J."/>
            <person name="Goldberg J."/>
            <person name="Griggs A."/>
            <person name="Gujja S."/>
            <person name="Hansen M."/>
            <person name="Howarth C."/>
            <person name="Imamovic A."/>
            <person name="Larimer J."/>
            <person name="McCowan C."/>
            <person name="Murphy C."/>
            <person name="Neiman D."/>
            <person name="Pearson M."/>
            <person name="Priest M."/>
            <person name="Roberts A."/>
            <person name="Saif S."/>
            <person name="Shea T."/>
            <person name="Sisk P."/>
            <person name="Sykes S."/>
            <person name="Wortman J."/>
            <person name="Nusbaum C."/>
            <person name="Birren B."/>
        </authorList>
    </citation>
    <scope>NUCLEOTIDE SEQUENCE [LARGE SCALE GENOMIC DNA]</scope>
    <source>
        <strain evidence="2 3">ATCC 700915</strain>
    </source>
</reference>
<comment type="caution">
    <text evidence="2">The sequence shown here is derived from an EMBL/GenBank/DDBJ whole genome shotgun (WGS) entry which is preliminary data.</text>
</comment>
<evidence type="ECO:0000313" key="3">
    <source>
        <dbReference type="Proteomes" id="UP000013777"/>
    </source>
</evidence>
<feature type="domain" description="GyrI-like small molecule binding" evidence="1">
    <location>
        <begin position="16"/>
        <end position="199"/>
    </location>
</feature>
<protein>
    <recommendedName>
        <fullName evidence="1">GyrI-like small molecule binding domain-containing protein</fullName>
    </recommendedName>
</protein>
<dbReference type="InterPro" id="IPR008319">
    <property type="entry name" value="GyrI-like_CCH_Lin2189-like"/>
</dbReference>
<dbReference type="eggNOG" id="COG4832">
    <property type="taxonomic scope" value="Bacteria"/>
</dbReference>
<gene>
    <name evidence="2" type="ORF">UAS_01692</name>
</gene>
<keyword evidence="3" id="KW-1185">Reference proteome</keyword>
<name>R2RZN8_9ENTE</name>
<dbReference type="HOGENOM" id="CLU_083625_0_0_9"/>
<dbReference type="EMBL" id="AJAP01000016">
    <property type="protein sequence ID" value="EOH86001.1"/>
    <property type="molecule type" value="Genomic_DNA"/>
</dbReference>
<dbReference type="STRING" id="57732.RU94_GL001955"/>